<feature type="compositionally biased region" description="Basic residues" evidence="1">
    <location>
        <begin position="132"/>
        <end position="144"/>
    </location>
</feature>
<evidence type="ECO:0000313" key="3">
    <source>
        <dbReference type="Proteomes" id="UP000245942"/>
    </source>
</evidence>
<dbReference type="OrthoDB" id="10370669at2759"/>
<feature type="region of interest" description="Disordered" evidence="1">
    <location>
        <begin position="215"/>
        <end position="234"/>
    </location>
</feature>
<feature type="region of interest" description="Disordered" evidence="1">
    <location>
        <begin position="554"/>
        <end position="610"/>
    </location>
</feature>
<dbReference type="AlphaFoldDB" id="A0A316UEY6"/>
<dbReference type="GeneID" id="37013396"/>
<accession>A0A316UEY6</accession>
<feature type="compositionally biased region" description="Basic residues" evidence="1">
    <location>
        <begin position="106"/>
        <end position="115"/>
    </location>
</feature>
<evidence type="ECO:0000313" key="2">
    <source>
        <dbReference type="EMBL" id="PWN22971.1"/>
    </source>
</evidence>
<keyword evidence="3" id="KW-1185">Reference proteome</keyword>
<feature type="compositionally biased region" description="Polar residues" evidence="1">
    <location>
        <begin position="404"/>
        <end position="413"/>
    </location>
</feature>
<feature type="region of interest" description="Disordered" evidence="1">
    <location>
        <begin position="98"/>
        <end position="188"/>
    </location>
</feature>
<evidence type="ECO:0000256" key="1">
    <source>
        <dbReference type="SAM" id="MobiDB-lite"/>
    </source>
</evidence>
<feature type="region of interest" description="Disordered" evidence="1">
    <location>
        <begin position="404"/>
        <end position="504"/>
    </location>
</feature>
<protein>
    <submittedName>
        <fullName evidence="2">Uncharacterized protein</fullName>
    </submittedName>
</protein>
<dbReference type="Proteomes" id="UP000245942">
    <property type="component" value="Unassembled WGS sequence"/>
</dbReference>
<dbReference type="EMBL" id="KZ819322">
    <property type="protein sequence ID" value="PWN22971.1"/>
    <property type="molecule type" value="Genomic_DNA"/>
</dbReference>
<gene>
    <name evidence="2" type="ORF">BCV69DRAFT_280581</name>
</gene>
<proteinExistence type="predicted"/>
<feature type="compositionally biased region" description="Basic and acidic residues" evidence="1">
    <location>
        <begin position="215"/>
        <end position="224"/>
    </location>
</feature>
<feature type="compositionally biased region" description="Low complexity" evidence="1">
    <location>
        <begin position="414"/>
        <end position="428"/>
    </location>
</feature>
<reference evidence="2 3" key="1">
    <citation type="journal article" date="2018" name="Mol. Biol. Evol.">
        <title>Broad Genomic Sampling Reveals a Smut Pathogenic Ancestry of the Fungal Clade Ustilaginomycotina.</title>
        <authorList>
            <person name="Kijpornyongpan T."/>
            <person name="Mondo S.J."/>
            <person name="Barry K."/>
            <person name="Sandor L."/>
            <person name="Lee J."/>
            <person name="Lipzen A."/>
            <person name="Pangilinan J."/>
            <person name="LaButti K."/>
            <person name="Hainaut M."/>
            <person name="Henrissat B."/>
            <person name="Grigoriev I.V."/>
            <person name="Spatafora J.W."/>
            <person name="Aime M.C."/>
        </authorList>
    </citation>
    <scope>NUCLEOTIDE SEQUENCE [LARGE SCALE GENOMIC DNA]</scope>
    <source>
        <strain evidence="2 3">MCA 4718</strain>
    </source>
</reference>
<organism evidence="2 3">
    <name type="scientific">Pseudomicrostroma glucosiphilum</name>
    <dbReference type="NCBI Taxonomy" id="1684307"/>
    <lineage>
        <taxon>Eukaryota</taxon>
        <taxon>Fungi</taxon>
        <taxon>Dikarya</taxon>
        <taxon>Basidiomycota</taxon>
        <taxon>Ustilaginomycotina</taxon>
        <taxon>Exobasidiomycetes</taxon>
        <taxon>Microstromatales</taxon>
        <taxon>Microstromatales incertae sedis</taxon>
        <taxon>Pseudomicrostroma</taxon>
    </lineage>
</organism>
<dbReference type="RefSeq" id="XP_025350131.1">
    <property type="nucleotide sequence ID" value="XM_025491662.1"/>
</dbReference>
<name>A0A316UEY6_9BASI</name>
<sequence>MGDRDSPRSPLSPYRAYTSYLTPSPKAHALFTAPLTRLARRTTDLVDSITGGAAAIEEEERAKERIERERLNTCKGCKVVFAGERELTKHHHLFPSHLEDVEARRQGRRPRHLRHTSGPASPSLHGTSSSGRARRSRSRSRARRATTSSRYADAQEDFENIGLDGVKRAPVQSRSGPPRADAPPPLIDYASRNEAQGRQSAARAAEAEELRRLARTAHQDRREQDEQDGVNRRGIARTAIAQGMRRGLSEGMLAALATMPTRPDARPSAPQLSFRERTAHLPFTFNRVTGEVDSDSEREWDQESSAIHGETRPLQHAPTLASFGTGSSEHNAAVRQRSLRAASSAISRIEPAESGWISPTHTLVDDPLPVYTNGLRALAPAPSYEASQQIHRSLSPEPLRSLVTQTSDSHLQGPSSPVDAPASPASPRTARRSRRRTGSFYESRRSRSPPTTPANHLGRSAALPPRDAPEEPFSPGLASPASSGYPQTPRTPAPGPPSHNRTSSSPILVRKISRPHLMTQNTGASSASLNPFYGSFSRAPPTGAARELQNPWEVGRGASDVESEYFPPLGELSMNESDPTGAEGLTSTPMSGGGRRRRGLLSSLNDRRGF</sequence>